<dbReference type="Proteomes" id="UP000591058">
    <property type="component" value="Unassembled WGS sequence"/>
</dbReference>
<dbReference type="PANTHER" id="PTHR43236:SF2">
    <property type="entry name" value="BLL0069 PROTEIN"/>
    <property type="match status" value="1"/>
</dbReference>
<dbReference type="AlphaFoldDB" id="A0A7K4DMD1"/>
<evidence type="ECO:0000313" key="3">
    <source>
        <dbReference type="Proteomes" id="UP000591058"/>
    </source>
</evidence>
<dbReference type="RefSeq" id="WP_169032761.1">
    <property type="nucleotide sequence ID" value="NZ_JABBYL010000022.1"/>
</dbReference>
<evidence type="ECO:0000313" key="2">
    <source>
        <dbReference type="EMBL" id="NMO09498.1"/>
    </source>
</evidence>
<dbReference type="InterPro" id="IPR010359">
    <property type="entry name" value="IrrE_HExxH"/>
</dbReference>
<dbReference type="PANTHER" id="PTHR43236">
    <property type="entry name" value="ANTITOXIN HIGA1"/>
    <property type="match status" value="1"/>
</dbReference>
<dbReference type="EMBL" id="JABBYL010000022">
    <property type="protein sequence ID" value="NMO09498.1"/>
    <property type="molecule type" value="Genomic_DNA"/>
</dbReference>
<evidence type="ECO:0000259" key="1">
    <source>
        <dbReference type="Pfam" id="PF06114"/>
    </source>
</evidence>
<protein>
    <submittedName>
        <fullName evidence="2">ImmA/IrrE family metallo-endopeptidase</fullName>
    </submittedName>
</protein>
<gene>
    <name evidence="2" type="ORF">HG719_06595</name>
</gene>
<proteinExistence type="predicted"/>
<dbReference type="Pfam" id="PF06114">
    <property type="entry name" value="Peptidase_M78"/>
    <property type="match status" value="1"/>
</dbReference>
<organism evidence="2 3">
    <name type="scientific">Methanobacterium subterraneum</name>
    <dbReference type="NCBI Taxonomy" id="59277"/>
    <lineage>
        <taxon>Archaea</taxon>
        <taxon>Methanobacteriati</taxon>
        <taxon>Methanobacteriota</taxon>
        <taxon>Methanomada group</taxon>
        <taxon>Methanobacteria</taxon>
        <taxon>Methanobacteriales</taxon>
        <taxon>Methanobacteriaceae</taxon>
        <taxon>Methanobacterium</taxon>
    </lineage>
</organism>
<sequence length="384" mass="44942">MVYRVKANPKMIKWAREDAGYDFEELPKNLAKAPLWESGELQPTWKDLRNLANKYKRPPIFYLMSEPPEDEDDQIIEFRAPEKIKDYSPALRLEIRKSKYRRNAFISLNNEMGFNLTNFSKQKINSNNSSLFAKKLREILDVPVETQKKWIFNDNGQKKYNHSIFLYKWKEIVYNLGILVFETEDVSEKEMSGLSLYNDICPIILLNGKNNHNRRIFTLIHELAHIFMGESTICDVDKKNQKESFCNKVAAEVLVPSPLKDEQVFYKKGTVKVGPLSHEYGISKQAIVIRLYSLNKVSKEFKDQELHYIELYNKDQKRKQKERNKLSKGGGMSAIDKKKKYEGKAYSRFILNAYENKIISPTKFMRYLDLPVDAADSLYELVSD</sequence>
<comment type="caution">
    <text evidence="2">The sequence shown here is derived from an EMBL/GenBank/DDBJ whole genome shotgun (WGS) entry which is preliminary data.</text>
</comment>
<accession>A0A7K4DMD1</accession>
<dbReference type="InterPro" id="IPR052345">
    <property type="entry name" value="Rad_response_metalloprotease"/>
</dbReference>
<feature type="domain" description="IrrE N-terminal-like" evidence="1">
    <location>
        <begin position="176"/>
        <end position="291"/>
    </location>
</feature>
<dbReference type="Gene3D" id="1.10.10.2910">
    <property type="match status" value="1"/>
</dbReference>
<reference evidence="2 3" key="1">
    <citation type="submission" date="2020-04" db="EMBL/GenBank/DDBJ databases">
        <title>Draft genome of Methanobacterium subterraneum isolated from animal feces.</title>
        <authorList>
            <person name="Ouboter H.T."/>
            <person name="Berger S."/>
            <person name="Gungor E."/>
            <person name="Jetten M.S.M."/>
            <person name="Welte C.U."/>
        </authorList>
    </citation>
    <scope>NUCLEOTIDE SEQUENCE [LARGE SCALE GENOMIC DNA]</scope>
    <source>
        <strain evidence="2">HO_2020</strain>
    </source>
</reference>
<name>A0A7K4DMD1_9EURY</name>